<keyword evidence="12" id="KW-0645">Protease</keyword>
<evidence type="ECO:0000256" key="9">
    <source>
        <dbReference type="SAM" id="Phobius"/>
    </source>
</evidence>
<evidence type="ECO:0000256" key="4">
    <source>
        <dbReference type="ARBA" id="ARBA00022519"/>
    </source>
</evidence>
<dbReference type="InterPro" id="IPR023662">
    <property type="entry name" value="Rhomboid_protease_GlpG"/>
</dbReference>
<keyword evidence="3" id="KW-1003">Cell membrane</keyword>
<reference evidence="13" key="1">
    <citation type="journal article" date="2019" name="Int. J. Syst. Evol. Microbiol.">
        <title>The Global Catalogue of Microorganisms (GCM) 10K type strain sequencing project: providing services to taxonomists for standard genome sequencing and annotation.</title>
        <authorList>
            <consortium name="The Broad Institute Genomics Platform"/>
            <consortium name="The Broad Institute Genome Sequencing Center for Infectious Disease"/>
            <person name="Wu L."/>
            <person name="Ma J."/>
        </authorList>
    </citation>
    <scope>NUCLEOTIDE SEQUENCE [LARGE SCALE GENOMIC DNA]</scope>
    <source>
        <strain evidence="13">JCM 18401</strain>
    </source>
</reference>
<dbReference type="GO" id="GO:0008233">
    <property type="term" value="F:peptidase activity"/>
    <property type="evidence" value="ECO:0007669"/>
    <property type="project" value="UniProtKB-KW"/>
</dbReference>
<dbReference type="InterPro" id="IPR022764">
    <property type="entry name" value="Peptidase_S54_rhomboid_dom"/>
</dbReference>
<evidence type="ECO:0000256" key="7">
    <source>
        <dbReference type="ARBA" id="ARBA00022989"/>
    </source>
</evidence>
<comment type="similarity">
    <text evidence="2">Belongs to the peptidase S54 family.</text>
</comment>
<evidence type="ECO:0000259" key="11">
    <source>
        <dbReference type="Pfam" id="PF12122"/>
    </source>
</evidence>
<evidence type="ECO:0000256" key="5">
    <source>
        <dbReference type="ARBA" id="ARBA00022692"/>
    </source>
</evidence>
<dbReference type="EMBL" id="BAABJZ010000093">
    <property type="protein sequence ID" value="GAA4894590.1"/>
    <property type="molecule type" value="Genomic_DNA"/>
</dbReference>
<evidence type="ECO:0000256" key="1">
    <source>
        <dbReference type="ARBA" id="ARBA00004141"/>
    </source>
</evidence>
<dbReference type="Pfam" id="PF01694">
    <property type="entry name" value="Rhomboid"/>
    <property type="match status" value="1"/>
</dbReference>
<feature type="domain" description="Peptidase S54 GlpG peptidase N-terminal" evidence="11">
    <location>
        <begin position="1"/>
        <end position="76"/>
    </location>
</feature>
<dbReference type="PANTHER" id="PTHR43731:SF14">
    <property type="entry name" value="PRESENILIN-ASSOCIATED RHOMBOID-LIKE PROTEIN, MITOCHONDRIAL"/>
    <property type="match status" value="1"/>
</dbReference>
<keyword evidence="7 9" id="KW-1133">Transmembrane helix</keyword>
<feature type="transmembrane region" description="Helical" evidence="9">
    <location>
        <begin position="152"/>
        <end position="170"/>
    </location>
</feature>
<dbReference type="Gene3D" id="3.30.70.2350">
    <property type="match status" value="1"/>
</dbReference>
<dbReference type="InterPro" id="IPR022732">
    <property type="entry name" value="Peptidase_S54_GlpG_N"/>
</dbReference>
<dbReference type="InterPro" id="IPR050925">
    <property type="entry name" value="Rhomboid_protease_S54"/>
</dbReference>
<comment type="caution">
    <text evidence="12">The sequence shown here is derived from an EMBL/GenBank/DDBJ whole genome shotgun (WGS) entry which is preliminary data.</text>
</comment>
<feature type="transmembrane region" description="Helical" evidence="9">
    <location>
        <begin position="105"/>
        <end position="132"/>
    </location>
</feature>
<dbReference type="RefSeq" id="WP_345336226.1">
    <property type="nucleotide sequence ID" value="NZ_BAABJZ010000093.1"/>
</dbReference>
<evidence type="ECO:0000256" key="3">
    <source>
        <dbReference type="ARBA" id="ARBA00022475"/>
    </source>
</evidence>
<proteinExistence type="inferred from homology"/>
<accession>A0ABP9F6W3</accession>
<gene>
    <name evidence="12" type="primary">glpG</name>
    <name evidence="12" type="ORF">GCM10023333_29720</name>
</gene>
<dbReference type="PANTHER" id="PTHR43731">
    <property type="entry name" value="RHOMBOID PROTEASE"/>
    <property type="match status" value="1"/>
</dbReference>
<dbReference type="Proteomes" id="UP001499988">
    <property type="component" value="Unassembled WGS sequence"/>
</dbReference>
<keyword evidence="6" id="KW-0378">Hydrolase</keyword>
<evidence type="ECO:0000256" key="8">
    <source>
        <dbReference type="ARBA" id="ARBA00023136"/>
    </source>
</evidence>
<dbReference type="InterPro" id="IPR038236">
    <property type="entry name" value="GlpG_N_sf"/>
</dbReference>
<evidence type="ECO:0000259" key="10">
    <source>
        <dbReference type="Pfam" id="PF01694"/>
    </source>
</evidence>
<dbReference type="SUPFAM" id="SSF144091">
    <property type="entry name" value="Rhomboid-like"/>
    <property type="match status" value="1"/>
</dbReference>
<keyword evidence="8 9" id="KW-0472">Membrane</keyword>
<keyword evidence="4" id="KW-0997">Cell inner membrane</keyword>
<evidence type="ECO:0000313" key="12">
    <source>
        <dbReference type="EMBL" id="GAA4894590.1"/>
    </source>
</evidence>
<dbReference type="GO" id="GO:0006508">
    <property type="term" value="P:proteolysis"/>
    <property type="evidence" value="ECO:0007669"/>
    <property type="project" value="UniProtKB-KW"/>
</dbReference>
<feature type="transmembrane region" description="Helical" evidence="9">
    <location>
        <begin position="182"/>
        <end position="200"/>
    </location>
</feature>
<dbReference type="Gene3D" id="1.20.1540.10">
    <property type="entry name" value="Rhomboid-like"/>
    <property type="match status" value="1"/>
</dbReference>
<organism evidence="12 13">
    <name type="scientific">Ferrimonas pelagia</name>
    <dbReference type="NCBI Taxonomy" id="1177826"/>
    <lineage>
        <taxon>Bacteria</taxon>
        <taxon>Pseudomonadati</taxon>
        <taxon>Pseudomonadota</taxon>
        <taxon>Gammaproteobacteria</taxon>
        <taxon>Alteromonadales</taxon>
        <taxon>Ferrimonadaceae</taxon>
        <taxon>Ferrimonas</taxon>
    </lineage>
</organism>
<name>A0ABP9F6W3_9GAMM</name>
<dbReference type="InterPro" id="IPR035952">
    <property type="entry name" value="Rhomboid-like_sf"/>
</dbReference>
<dbReference type="Pfam" id="PF12122">
    <property type="entry name" value="Rhomboid_N"/>
    <property type="match status" value="1"/>
</dbReference>
<evidence type="ECO:0000256" key="6">
    <source>
        <dbReference type="ARBA" id="ARBA00022801"/>
    </source>
</evidence>
<feature type="transmembrane region" description="Helical" evidence="9">
    <location>
        <begin position="231"/>
        <end position="250"/>
    </location>
</feature>
<dbReference type="NCBIfam" id="TIGR04239">
    <property type="entry name" value="rhombo_GlpG"/>
    <property type="match status" value="1"/>
</dbReference>
<sequence length="280" mass="31200">MMEIGVLGDPRAAQALVDYMATQGIRAQLQPVEDGTAIVVESPQYHRGREEYERFLAEPYHRRYMAASWESGAVPQRGEGARFDYGAPGLQFVQSLITQSGPLTLLLLLLCSGIWLFWNIGFAESIFGVMHFFPSWEQMSLSEGWRLFTPSLIHFSAMHVIFNLLWWWYLGGRIERERGAGTLLVLLLVAGTLPNLAQFALIGPNFGGLSGVVYALVGYCWITGRFDPQSPLALPPAYVGFLLLWLAMGFMGFMNMANYAHLGGLLVGMGQALLDSRTRR</sequence>
<protein>
    <submittedName>
        <fullName evidence="12">Rhomboid family intramembrane serine protease GlpG</fullName>
    </submittedName>
</protein>
<keyword evidence="13" id="KW-1185">Reference proteome</keyword>
<feature type="domain" description="Peptidase S54 rhomboid" evidence="10">
    <location>
        <begin position="143"/>
        <end position="275"/>
    </location>
</feature>
<comment type="subcellular location">
    <subcellularLocation>
        <location evidence="1">Membrane</location>
        <topology evidence="1">Multi-pass membrane protein</topology>
    </subcellularLocation>
</comment>
<feature type="transmembrane region" description="Helical" evidence="9">
    <location>
        <begin position="206"/>
        <end position="224"/>
    </location>
</feature>
<evidence type="ECO:0000313" key="13">
    <source>
        <dbReference type="Proteomes" id="UP001499988"/>
    </source>
</evidence>
<evidence type="ECO:0000256" key="2">
    <source>
        <dbReference type="ARBA" id="ARBA00009045"/>
    </source>
</evidence>
<keyword evidence="5 9" id="KW-0812">Transmembrane</keyword>